<evidence type="ECO:0000313" key="12">
    <source>
        <dbReference type="EMBL" id="MDT0263841.1"/>
    </source>
</evidence>
<feature type="region of interest" description="Disordered" evidence="10">
    <location>
        <begin position="257"/>
        <end position="282"/>
    </location>
</feature>
<dbReference type="Pfam" id="PF00535">
    <property type="entry name" value="Glycos_transf_2"/>
    <property type="match status" value="1"/>
</dbReference>
<evidence type="ECO:0000256" key="7">
    <source>
        <dbReference type="ARBA" id="ARBA00037904"/>
    </source>
</evidence>
<organism evidence="12 13">
    <name type="scientific">Jatrophihabitans lederbergiae</name>
    <dbReference type="NCBI Taxonomy" id="3075547"/>
    <lineage>
        <taxon>Bacteria</taxon>
        <taxon>Bacillati</taxon>
        <taxon>Actinomycetota</taxon>
        <taxon>Actinomycetes</taxon>
        <taxon>Jatrophihabitantales</taxon>
        <taxon>Jatrophihabitantaceae</taxon>
        <taxon>Jatrophihabitans</taxon>
    </lineage>
</organism>
<dbReference type="EMBL" id="JAVREH010000055">
    <property type="protein sequence ID" value="MDT0263841.1"/>
    <property type="molecule type" value="Genomic_DNA"/>
</dbReference>
<keyword evidence="4" id="KW-0808">Transferase</keyword>
<keyword evidence="2" id="KW-1003">Cell membrane</keyword>
<evidence type="ECO:0000313" key="13">
    <source>
        <dbReference type="Proteomes" id="UP001183176"/>
    </source>
</evidence>
<comment type="subcellular location">
    <subcellularLocation>
        <location evidence="1">Cell membrane</location>
    </subcellularLocation>
</comment>
<protein>
    <recommendedName>
        <fullName evidence="9">4,4'-diaponeurosporenoate glycosyltransferase</fullName>
    </recommendedName>
</protein>
<evidence type="ECO:0000256" key="9">
    <source>
        <dbReference type="ARBA" id="ARBA00040345"/>
    </source>
</evidence>
<gene>
    <name evidence="12" type="ORF">RM423_20920</name>
</gene>
<evidence type="ECO:0000256" key="3">
    <source>
        <dbReference type="ARBA" id="ARBA00022676"/>
    </source>
</evidence>
<keyword evidence="3" id="KW-0328">Glycosyltransferase</keyword>
<accession>A0ABU2JGG3</accession>
<evidence type="ECO:0000256" key="8">
    <source>
        <dbReference type="ARBA" id="ARBA00038120"/>
    </source>
</evidence>
<evidence type="ECO:0000256" key="10">
    <source>
        <dbReference type="SAM" id="MobiDB-lite"/>
    </source>
</evidence>
<evidence type="ECO:0000256" key="2">
    <source>
        <dbReference type="ARBA" id="ARBA00022475"/>
    </source>
</evidence>
<comment type="caution">
    <text evidence="12">The sequence shown here is derived from an EMBL/GenBank/DDBJ whole genome shotgun (WGS) entry which is preliminary data.</text>
</comment>
<reference evidence="13" key="1">
    <citation type="submission" date="2023-07" db="EMBL/GenBank/DDBJ databases">
        <title>30 novel species of actinomycetes from the DSMZ collection.</title>
        <authorList>
            <person name="Nouioui I."/>
        </authorList>
    </citation>
    <scope>NUCLEOTIDE SEQUENCE [LARGE SCALE GENOMIC DNA]</scope>
    <source>
        <strain evidence="13">DSM 44399</strain>
    </source>
</reference>
<dbReference type="PANTHER" id="PTHR43646">
    <property type="entry name" value="GLYCOSYLTRANSFERASE"/>
    <property type="match status" value="1"/>
</dbReference>
<dbReference type="SUPFAM" id="SSF53448">
    <property type="entry name" value="Nucleotide-diphospho-sugar transferases"/>
    <property type="match status" value="1"/>
</dbReference>
<evidence type="ECO:0000256" key="6">
    <source>
        <dbReference type="ARBA" id="ARBA00037281"/>
    </source>
</evidence>
<evidence type="ECO:0000256" key="1">
    <source>
        <dbReference type="ARBA" id="ARBA00004236"/>
    </source>
</evidence>
<evidence type="ECO:0000256" key="4">
    <source>
        <dbReference type="ARBA" id="ARBA00022679"/>
    </source>
</evidence>
<keyword evidence="13" id="KW-1185">Reference proteome</keyword>
<proteinExistence type="inferred from homology"/>
<keyword evidence="5" id="KW-0472">Membrane</keyword>
<comment type="similarity">
    <text evidence="8">Belongs to the glycosyltransferase 2 family. CrtQ subfamily.</text>
</comment>
<dbReference type="InterPro" id="IPR026461">
    <property type="entry name" value="Trfase_2_rSAM/seldom_assoc"/>
</dbReference>
<name>A0ABU2JGG3_9ACTN</name>
<dbReference type="InterPro" id="IPR029044">
    <property type="entry name" value="Nucleotide-diphossugar_trans"/>
</dbReference>
<feature type="domain" description="Glycosyltransferase 2-like" evidence="11">
    <location>
        <begin position="29"/>
        <end position="141"/>
    </location>
</feature>
<comment type="pathway">
    <text evidence="7">Carotenoid biosynthesis; staphyloxanthin biosynthesis; staphyloxanthin from farnesyl diphosphate: step 4/5.</text>
</comment>
<dbReference type="RefSeq" id="WP_311424985.1">
    <property type="nucleotide sequence ID" value="NZ_JAVREH010000055.1"/>
</dbReference>
<comment type="function">
    <text evidence="6">Catalyzes the glycosylation of 4,4'-diaponeurosporenoate, i.e. the esterification of glucose at the C1'' position with the carboxyl group of 4,4'-diaponeurosporenic acid, to form glycosyl-4,4'-diaponeurosporenoate. This is a step in the biosynthesis of staphyloxanthin, an orange pigment present in most staphylococci strains.</text>
</comment>
<dbReference type="PANTHER" id="PTHR43646:SF2">
    <property type="entry name" value="GLYCOSYLTRANSFERASE 2-LIKE DOMAIN-CONTAINING PROTEIN"/>
    <property type="match status" value="1"/>
</dbReference>
<sequence length="282" mass="30730">MSDPRRRAPAAWRPRQHASAPARHVLAVSIIVPALNEAAVIDAALARLRRDFSDCELLVVDGGSSDATAQLATAHAQVLSTGPGRARQMNEGARHAGGDVLWFVHADTAIDPRALQQLRAALADPHTVGGGLSLRFDRRTPSLDHLARVSTLRARHLHHVFGDQAMFVRRDTFEQLGGFAPLPLMEDFEFSRRLHRAGGMVVLPATSTASSRRFTRHGTLRMIAFMQYLKLLFLAGASPERIRLRYEAGPGLALPRLAASTPAARPQTTRPPGATKETHHGD</sequence>
<dbReference type="Gene3D" id="3.90.550.10">
    <property type="entry name" value="Spore Coat Polysaccharide Biosynthesis Protein SpsA, Chain A"/>
    <property type="match status" value="1"/>
</dbReference>
<dbReference type="InterPro" id="IPR001173">
    <property type="entry name" value="Glyco_trans_2-like"/>
</dbReference>
<dbReference type="Proteomes" id="UP001183176">
    <property type="component" value="Unassembled WGS sequence"/>
</dbReference>
<dbReference type="NCBIfam" id="TIGR04283">
    <property type="entry name" value="glyco_like_mftF"/>
    <property type="match status" value="1"/>
</dbReference>
<feature type="compositionally biased region" description="Low complexity" evidence="10">
    <location>
        <begin position="257"/>
        <end position="275"/>
    </location>
</feature>
<evidence type="ECO:0000259" key="11">
    <source>
        <dbReference type="Pfam" id="PF00535"/>
    </source>
</evidence>
<dbReference type="CDD" id="cd02522">
    <property type="entry name" value="GT_2_like_a"/>
    <property type="match status" value="1"/>
</dbReference>
<evidence type="ECO:0000256" key="5">
    <source>
        <dbReference type="ARBA" id="ARBA00023136"/>
    </source>
</evidence>